<reference evidence="2" key="1">
    <citation type="journal article" date="2009" name="J. Bacteriol.">
        <title>Complete genome sequence of Erythrobacter litoralis HTCC2594.</title>
        <authorList>
            <person name="Oh H.M."/>
            <person name="Giovannoni S.J."/>
            <person name="Ferriera S."/>
            <person name="Johnson J."/>
            <person name="Cho J.C."/>
        </authorList>
    </citation>
    <scope>NUCLEOTIDE SEQUENCE [LARGE SCALE GENOMIC DNA]</scope>
    <source>
        <strain evidence="2">HTCC2594</strain>
    </source>
</reference>
<sequence>MQQSELLSCQDVMRLTGIRSRATIWRRIKKGTFPNPVDIGSGRIRWRVAEVENWINDLPIRTYQ</sequence>
<protein>
    <recommendedName>
        <fullName evidence="3">AlpA family phage regulatory protein</fullName>
    </recommendedName>
</protein>
<evidence type="ECO:0008006" key="3">
    <source>
        <dbReference type="Google" id="ProtNLM"/>
    </source>
</evidence>
<dbReference type="KEGG" id="eli:ELI_00675"/>
<dbReference type="AlphaFoldDB" id="Q2NDL4"/>
<dbReference type="eggNOG" id="COG3311">
    <property type="taxonomic scope" value="Bacteria"/>
</dbReference>
<gene>
    <name evidence="1" type="ordered locus">ELI_00675</name>
</gene>
<proteinExistence type="predicted"/>
<dbReference type="Proteomes" id="UP000008808">
    <property type="component" value="Chromosome"/>
</dbReference>
<dbReference type="Gene3D" id="1.10.238.160">
    <property type="match status" value="1"/>
</dbReference>
<organism evidence="1 2">
    <name type="scientific">Erythrobacter litoralis (strain HTCC2594)</name>
    <dbReference type="NCBI Taxonomy" id="314225"/>
    <lineage>
        <taxon>Bacteria</taxon>
        <taxon>Pseudomonadati</taxon>
        <taxon>Pseudomonadota</taxon>
        <taxon>Alphaproteobacteria</taxon>
        <taxon>Sphingomonadales</taxon>
        <taxon>Erythrobacteraceae</taxon>
        <taxon>Erythrobacter/Porphyrobacter group</taxon>
        <taxon>Erythrobacter</taxon>
    </lineage>
</organism>
<accession>Q2NDL4</accession>
<dbReference type="InterPro" id="IPR010260">
    <property type="entry name" value="AlpA"/>
</dbReference>
<dbReference type="RefSeq" id="WP_011413105.1">
    <property type="nucleotide sequence ID" value="NC_007722.1"/>
</dbReference>
<evidence type="ECO:0000313" key="2">
    <source>
        <dbReference type="Proteomes" id="UP000008808"/>
    </source>
</evidence>
<dbReference type="Pfam" id="PF05930">
    <property type="entry name" value="Phage_AlpA"/>
    <property type="match status" value="1"/>
</dbReference>
<evidence type="ECO:0000313" key="1">
    <source>
        <dbReference type="EMBL" id="ABC62227.1"/>
    </source>
</evidence>
<name>Q2NDL4_ERYLH</name>
<dbReference type="OrthoDB" id="1525365at2"/>
<dbReference type="HOGENOM" id="CLU_140176_15_4_5"/>
<keyword evidence="2" id="KW-1185">Reference proteome</keyword>
<dbReference type="EMBL" id="CP000157">
    <property type="protein sequence ID" value="ABC62227.1"/>
    <property type="molecule type" value="Genomic_DNA"/>
</dbReference>